<comment type="caution">
    <text evidence="2">The sequence shown here is derived from an EMBL/GenBank/DDBJ whole genome shotgun (WGS) entry which is preliminary data.</text>
</comment>
<evidence type="ECO:0000256" key="1">
    <source>
        <dbReference type="SAM" id="MobiDB-lite"/>
    </source>
</evidence>
<keyword evidence="3" id="KW-1185">Reference proteome</keyword>
<dbReference type="PANTHER" id="PTHR35010:SF4">
    <property type="entry name" value="BLL5781 PROTEIN"/>
    <property type="match status" value="1"/>
</dbReference>
<feature type="region of interest" description="Disordered" evidence="1">
    <location>
        <begin position="184"/>
        <end position="215"/>
    </location>
</feature>
<sequence>MSARPADGGDGQPWLMTTFPKPPPDRTYRKASGTSSKGNTRSITGRTRWTSTARSVGVGQHHHIAESDRVGALESGRSQPGRAILIRLAESLGLSLRERNDLLARAGYAPVFAESGLDEAALRPVRAALEEILYGHLPYPALVFAPYGRVVAANDAVSASPSPCGCCGRGRRNGAEICGEYETATRRRDGVSPSHTHREQSTDDRHATSPAAGEQ</sequence>
<dbReference type="EMBL" id="BAAASD010000014">
    <property type="protein sequence ID" value="GAA2347027.1"/>
    <property type="molecule type" value="Genomic_DNA"/>
</dbReference>
<evidence type="ECO:0000313" key="3">
    <source>
        <dbReference type="Proteomes" id="UP001500253"/>
    </source>
</evidence>
<accession>A0ABN3G9L0</accession>
<feature type="region of interest" description="Disordered" evidence="1">
    <location>
        <begin position="1"/>
        <end position="43"/>
    </location>
</feature>
<organism evidence="2 3">
    <name type="scientific">Streptomyces cuspidosporus</name>
    <dbReference type="NCBI Taxonomy" id="66882"/>
    <lineage>
        <taxon>Bacteria</taxon>
        <taxon>Bacillati</taxon>
        <taxon>Actinomycetota</taxon>
        <taxon>Actinomycetes</taxon>
        <taxon>Kitasatosporales</taxon>
        <taxon>Streptomycetaceae</taxon>
        <taxon>Streptomyces</taxon>
    </lineage>
</organism>
<reference evidence="2 3" key="1">
    <citation type="journal article" date="2019" name="Int. J. Syst. Evol. Microbiol.">
        <title>The Global Catalogue of Microorganisms (GCM) 10K type strain sequencing project: providing services to taxonomists for standard genome sequencing and annotation.</title>
        <authorList>
            <consortium name="The Broad Institute Genomics Platform"/>
            <consortium name="The Broad Institute Genome Sequencing Center for Infectious Disease"/>
            <person name="Wu L."/>
            <person name="Ma J."/>
        </authorList>
    </citation>
    <scope>NUCLEOTIDE SEQUENCE [LARGE SCALE GENOMIC DNA]</scope>
    <source>
        <strain evidence="2 3">JCM 4316</strain>
    </source>
</reference>
<feature type="compositionally biased region" description="Basic and acidic residues" evidence="1">
    <location>
        <begin position="184"/>
        <end position="207"/>
    </location>
</feature>
<name>A0ABN3G9L0_9ACTN</name>
<protein>
    <recommendedName>
        <fullName evidence="4">HTH cro/C1-type domain-containing protein</fullName>
    </recommendedName>
</protein>
<feature type="compositionally biased region" description="Polar residues" evidence="1">
    <location>
        <begin position="32"/>
        <end position="43"/>
    </location>
</feature>
<evidence type="ECO:0008006" key="4">
    <source>
        <dbReference type="Google" id="ProtNLM"/>
    </source>
</evidence>
<dbReference type="Proteomes" id="UP001500253">
    <property type="component" value="Unassembled WGS sequence"/>
</dbReference>
<evidence type="ECO:0000313" key="2">
    <source>
        <dbReference type="EMBL" id="GAA2347027.1"/>
    </source>
</evidence>
<gene>
    <name evidence="2" type="ORF">GCM10010246_36990</name>
</gene>
<proteinExistence type="predicted"/>
<dbReference type="PANTHER" id="PTHR35010">
    <property type="entry name" value="BLL4672 PROTEIN-RELATED"/>
    <property type="match status" value="1"/>
</dbReference>